<dbReference type="InterPro" id="IPR037231">
    <property type="entry name" value="NAP-like_sf"/>
</dbReference>
<gene>
    <name evidence="5 6" type="primary">LOC108739911</name>
</gene>
<reference evidence="5 6" key="1">
    <citation type="submission" date="2025-04" db="UniProtKB">
        <authorList>
            <consortium name="RefSeq"/>
        </authorList>
    </citation>
    <scope>IDENTIFICATION</scope>
    <source>
        <tissue evidence="5 6">Entire body</tissue>
    </source>
</reference>
<sequence>MAGGVTPKKVKKLADSTGNPEDTEESREFDSDTQKALEEIDGCQHEIDVLNEHASEEILSVEQKYNKLRKPYFEKRSQIVDKIPNFWFTAFINHPDLGPLLEEGEEEVLQHLTKIESEEFEDIKSGYKIDFYFDENPYFENNIISKVFHMYGDMGRPKSSHTPIKWKEGSEFPHNCEQPRTIVSSRKRRIEHKSFFSWLQDHSDPVSDEIAEIIKDDLWLNPLQYFLVPDVDIDNGIEEEGSEGEEEENETAQLEENDENQTTVHGT</sequence>
<dbReference type="GeneID" id="108739911"/>
<dbReference type="GO" id="GO:0006334">
    <property type="term" value="P:nucleosome assembly"/>
    <property type="evidence" value="ECO:0007669"/>
    <property type="project" value="InterPro"/>
</dbReference>
<dbReference type="GO" id="GO:0005634">
    <property type="term" value="C:nucleus"/>
    <property type="evidence" value="ECO:0007669"/>
    <property type="project" value="InterPro"/>
</dbReference>
<dbReference type="RefSeq" id="XP_018329528.1">
    <property type="nucleotide sequence ID" value="XM_018474026.2"/>
</dbReference>
<dbReference type="Gene3D" id="3.30.1120.90">
    <property type="entry name" value="Nucleosome assembly protein"/>
    <property type="match status" value="1"/>
</dbReference>
<comment type="similarity">
    <text evidence="1 2">Belongs to the nucleosome assembly protein (NAP) family.</text>
</comment>
<evidence type="ECO:0000313" key="4">
    <source>
        <dbReference type="Proteomes" id="UP000192223"/>
    </source>
</evidence>
<feature type="region of interest" description="Disordered" evidence="3">
    <location>
        <begin position="234"/>
        <end position="267"/>
    </location>
</feature>
<dbReference type="FunFam" id="3.30.1120.90:FF:000002">
    <property type="entry name" value="Testis-specific Y-encoded-like protein 2"/>
    <property type="match status" value="1"/>
</dbReference>
<dbReference type="Proteomes" id="UP000192223">
    <property type="component" value="Unplaced"/>
</dbReference>
<dbReference type="OrthoDB" id="6277246at2759"/>
<evidence type="ECO:0000313" key="5">
    <source>
        <dbReference type="RefSeq" id="XP_018329528.1"/>
    </source>
</evidence>
<evidence type="ECO:0000256" key="3">
    <source>
        <dbReference type="SAM" id="MobiDB-lite"/>
    </source>
</evidence>
<dbReference type="SUPFAM" id="SSF143113">
    <property type="entry name" value="NAP-like"/>
    <property type="match status" value="1"/>
</dbReference>
<keyword evidence="4" id="KW-1185">Reference proteome</keyword>
<feature type="region of interest" description="Disordered" evidence="3">
    <location>
        <begin position="1"/>
        <end position="36"/>
    </location>
</feature>
<evidence type="ECO:0000256" key="1">
    <source>
        <dbReference type="ARBA" id="ARBA00009947"/>
    </source>
</evidence>
<proteinExistence type="inferred from homology"/>
<dbReference type="Gene3D" id="1.20.5.1500">
    <property type="match status" value="1"/>
</dbReference>
<evidence type="ECO:0000256" key="2">
    <source>
        <dbReference type="RuleBase" id="RU003876"/>
    </source>
</evidence>
<evidence type="ECO:0000313" key="6">
    <source>
        <dbReference type="RefSeq" id="XP_018329529.1"/>
    </source>
</evidence>
<dbReference type="PANTHER" id="PTHR11875">
    <property type="entry name" value="TESTIS-SPECIFIC Y-ENCODED PROTEIN"/>
    <property type="match status" value="1"/>
</dbReference>
<dbReference type="Pfam" id="PF00956">
    <property type="entry name" value="NAP"/>
    <property type="match status" value="1"/>
</dbReference>
<organism evidence="4 5">
    <name type="scientific">Agrilus planipennis</name>
    <name type="common">Emerald ash borer</name>
    <name type="synonym">Agrilus marcopoli</name>
    <dbReference type="NCBI Taxonomy" id="224129"/>
    <lineage>
        <taxon>Eukaryota</taxon>
        <taxon>Metazoa</taxon>
        <taxon>Ecdysozoa</taxon>
        <taxon>Arthropoda</taxon>
        <taxon>Hexapoda</taxon>
        <taxon>Insecta</taxon>
        <taxon>Pterygota</taxon>
        <taxon>Neoptera</taxon>
        <taxon>Endopterygota</taxon>
        <taxon>Coleoptera</taxon>
        <taxon>Polyphaga</taxon>
        <taxon>Elateriformia</taxon>
        <taxon>Buprestoidea</taxon>
        <taxon>Buprestidae</taxon>
        <taxon>Agrilinae</taxon>
        <taxon>Agrilus</taxon>
    </lineage>
</organism>
<feature type="compositionally biased region" description="Acidic residues" evidence="3">
    <location>
        <begin position="234"/>
        <end position="259"/>
    </location>
</feature>
<dbReference type="AlphaFoldDB" id="A0A1W4XAU2"/>
<protein>
    <submittedName>
        <fullName evidence="5 6">Protein SET isoform X2</fullName>
    </submittedName>
</protein>
<feature type="compositionally biased region" description="Basic and acidic residues" evidence="3">
    <location>
        <begin position="26"/>
        <end position="36"/>
    </location>
</feature>
<dbReference type="InterPro" id="IPR002164">
    <property type="entry name" value="NAP_family"/>
</dbReference>
<dbReference type="RefSeq" id="XP_018329529.1">
    <property type="nucleotide sequence ID" value="XM_018474027.2"/>
</dbReference>
<accession>A0A1W4XAU2</accession>
<name>A0A1W4XAU2_AGRPL</name>